<dbReference type="OrthoDB" id="415460at2759"/>
<dbReference type="EMBL" id="CAJNNV010000207">
    <property type="protein sequence ID" value="CAE8581803.1"/>
    <property type="molecule type" value="Genomic_DNA"/>
</dbReference>
<feature type="transmembrane region" description="Helical" evidence="1">
    <location>
        <begin position="24"/>
        <end position="43"/>
    </location>
</feature>
<feature type="domain" description="Potassium channel" evidence="2">
    <location>
        <begin position="3"/>
        <end position="46"/>
    </location>
</feature>
<dbReference type="Pfam" id="PF07885">
    <property type="entry name" value="Ion_trans_2"/>
    <property type="match status" value="1"/>
</dbReference>
<comment type="caution">
    <text evidence="3">The sequence shown here is derived from an EMBL/GenBank/DDBJ whole genome shotgun (WGS) entry which is preliminary data.</text>
</comment>
<feature type="transmembrane region" description="Helical" evidence="1">
    <location>
        <begin position="75"/>
        <end position="95"/>
    </location>
</feature>
<keyword evidence="1" id="KW-0812">Transmembrane</keyword>
<reference evidence="3" key="1">
    <citation type="submission" date="2021-02" db="EMBL/GenBank/DDBJ databases">
        <authorList>
            <person name="Dougan E. K."/>
            <person name="Rhodes N."/>
            <person name="Thang M."/>
            <person name="Chan C."/>
        </authorList>
    </citation>
    <scope>NUCLEOTIDE SEQUENCE</scope>
</reference>
<name>A0A813D518_POLGL</name>
<evidence type="ECO:0000313" key="3">
    <source>
        <dbReference type="EMBL" id="CAE8581803.1"/>
    </source>
</evidence>
<dbReference type="Gene3D" id="1.10.287.70">
    <property type="match status" value="1"/>
</dbReference>
<organism evidence="3 4">
    <name type="scientific">Polarella glacialis</name>
    <name type="common">Dinoflagellate</name>
    <dbReference type="NCBI Taxonomy" id="89957"/>
    <lineage>
        <taxon>Eukaryota</taxon>
        <taxon>Sar</taxon>
        <taxon>Alveolata</taxon>
        <taxon>Dinophyceae</taxon>
        <taxon>Suessiales</taxon>
        <taxon>Suessiaceae</taxon>
        <taxon>Polarella</taxon>
    </lineage>
</organism>
<gene>
    <name evidence="3" type="ORF">PGLA1383_LOCUS814</name>
</gene>
<accession>A0A813D518</accession>
<dbReference type="SUPFAM" id="SSF81324">
    <property type="entry name" value="Voltage-gated potassium channels"/>
    <property type="match status" value="1"/>
</dbReference>
<dbReference type="Proteomes" id="UP000654075">
    <property type="component" value="Unassembled WGS sequence"/>
</dbReference>
<evidence type="ECO:0000259" key="2">
    <source>
        <dbReference type="Pfam" id="PF07885"/>
    </source>
</evidence>
<proteinExistence type="predicted"/>
<evidence type="ECO:0000313" key="4">
    <source>
        <dbReference type="Proteomes" id="UP000654075"/>
    </source>
</evidence>
<keyword evidence="4" id="KW-1185">Reference proteome</keyword>
<dbReference type="AlphaFoldDB" id="A0A813D518"/>
<keyword evidence="1" id="KW-0472">Membrane</keyword>
<protein>
    <recommendedName>
        <fullName evidence="2">Potassium channel domain-containing protein</fullName>
    </recommendedName>
</protein>
<keyword evidence="1" id="KW-1133">Transmembrane helix</keyword>
<sequence length="121" mass="13258">MAQVITTVGYGDVTPTSSLAKLRVSAYSLASLIIIAYVLNKLIQSVLKLQQLKVVKAAHLSTYCACLHDEALRNLFKYLFVFSFYLACGIVFYGLREACTCGYDQTGSGETSGRNSQLVML</sequence>
<dbReference type="InterPro" id="IPR013099">
    <property type="entry name" value="K_chnl_dom"/>
</dbReference>
<evidence type="ECO:0000256" key="1">
    <source>
        <dbReference type="SAM" id="Phobius"/>
    </source>
</evidence>